<dbReference type="Gene3D" id="1.10.530.10">
    <property type="match status" value="1"/>
</dbReference>
<evidence type="ECO:0000256" key="4">
    <source>
        <dbReference type="ARBA" id="ARBA00022807"/>
    </source>
</evidence>
<keyword evidence="4" id="KW-0788">Thiol protease</keyword>
<keyword evidence="5" id="KW-1133">Transmembrane helix</keyword>
<dbReference type="PANTHER" id="PTHR47359">
    <property type="entry name" value="PEPTIDOGLYCAN DL-ENDOPEPTIDASE CWLO"/>
    <property type="match status" value="1"/>
</dbReference>
<evidence type="ECO:0000313" key="7">
    <source>
        <dbReference type="EMBL" id="MWA07066.1"/>
    </source>
</evidence>
<reference evidence="7" key="1">
    <citation type="submission" date="2019-12" db="EMBL/GenBank/DDBJ databases">
        <title>Actinomadura physcomitrii sp. nov., a novel actinomycete isolated from moss [Physcomitrium sphaericum (Ludw) Fuernr].</title>
        <authorList>
            <person name="Zhuang X."/>
        </authorList>
    </citation>
    <scope>NUCLEOTIDE SEQUENCE [LARGE SCALE GENOMIC DNA]</scope>
    <source>
        <strain evidence="7">LD22</strain>
    </source>
</reference>
<keyword evidence="2" id="KW-0645">Protease</keyword>
<keyword evidence="3" id="KW-0378">Hydrolase</keyword>
<dbReference type="EMBL" id="WBMS02000062">
    <property type="protein sequence ID" value="MWA07066.1"/>
    <property type="molecule type" value="Genomic_DNA"/>
</dbReference>
<dbReference type="AlphaFoldDB" id="A0A6I4MXG3"/>
<evidence type="ECO:0000313" key="8">
    <source>
        <dbReference type="Proteomes" id="UP000462055"/>
    </source>
</evidence>
<name>A0A6I4MXG3_9ACTN</name>
<gene>
    <name evidence="7" type="ORF">F8568_043365</name>
</gene>
<dbReference type="PROSITE" id="PS51935">
    <property type="entry name" value="NLPC_P60"/>
    <property type="match status" value="1"/>
</dbReference>
<evidence type="ECO:0000259" key="6">
    <source>
        <dbReference type="PROSITE" id="PS51935"/>
    </source>
</evidence>
<evidence type="ECO:0000256" key="1">
    <source>
        <dbReference type="ARBA" id="ARBA00007074"/>
    </source>
</evidence>
<dbReference type="GO" id="GO:0008234">
    <property type="term" value="F:cysteine-type peptidase activity"/>
    <property type="evidence" value="ECO:0007669"/>
    <property type="project" value="UniProtKB-KW"/>
</dbReference>
<evidence type="ECO:0000256" key="2">
    <source>
        <dbReference type="ARBA" id="ARBA00022670"/>
    </source>
</evidence>
<dbReference type="InterPro" id="IPR051794">
    <property type="entry name" value="PG_Endopeptidase_C40"/>
</dbReference>
<evidence type="ECO:0000256" key="3">
    <source>
        <dbReference type="ARBA" id="ARBA00022801"/>
    </source>
</evidence>
<dbReference type="SUPFAM" id="SSF53955">
    <property type="entry name" value="Lysozyme-like"/>
    <property type="match status" value="1"/>
</dbReference>
<dbReference type="Pfam" id="PF00877">
    <property type="entry name" value="NLPC_P60"/>
    <property type="match status" value="1"/>
</dbReference>
<feature type="domain" description="NlpC/P60" evidence="6">
    <location>
        <begin position="389"/>
        <end position="526"/>
    </location>
</feature>
<dbReference type="PANTHER" id="PTHR47359:SF3">
    <property type="entry name" value="NLP_P60 DOMAIN-CONTAINING PROTEIN-RELATED"/>
    <property type="match status" value="1"/>
</dbReference>
<dbReference type="InterPro" id="IPR000064">
    <property type="entry name" value="NLP_P60_dom"/>
</dbReference>
<keyword evidence="5" id="KW-0472">Membrane</keyword>
<dbReference type="InterPro" id="IPR038765">
    <property type="entry name" value="Papain-like_cys_pep_sf"/>
</dbReference>
<evidence type="ECO:0000256" key="5">
    <source>
        <dbReference type="SAM" id="Phobius"/>
    </source>
</evidence>
<dbReference type="Gene3D" id="3.90.1720.10">
    <property type="entry name" value="endopeptidase domain like (from Nostoc punctiforme)"/>
    <property type="match status" value="1"/>
</dbReference>
<accession>A0A6I4MXG3</accession>
<dbReference type="CDD" id="cd13399">
    <property type="entry name" value="Slt35-like"/>
    <property type="match status" value="1"/>
</dbReference>
<dbReference type="InterPro" id="IPR023346">
    <property type="entry name" value="Lysozyme-like_dom_sf"/>
</dbReference>
<comment type="similarity">
    <text evidence="1">Belongs to the peptidase C40 family.</text>
</comment>
<protein>
    <recommendedName>
        <fullName evidence="6">NlpC/P60 domain-containing protein</fullName>
    </recommendedName>
</protein>
<dbReference type="SUPFAM" id="SSF54001">
    <property type="entry name" value="Cysteine proteinases"/>
    <property type="match status" value="1"/>
</dbReference>
<keyword evidence="8" id="KW-1185">Reference proteome</keyword>
<sequence>MQQALERPLGRAFYLEESIEMPARKPVITGRRLTIVSIRIIILAAGGNTIGLLVLLFMFIVVLLVLPIGNPGMQQACASLDHSGGTRVVPTTAKISKNYSDFKAYKPLYGSAWRHGIPWKSLAGARQVESGRGTSPLPGAHSGVNTYGIASGATKFYGPTWRAYGVDKPEQLQLAPKKSGTHGVTSTAYSISLVAPSAGPIPENYFKLYRSAAAEWNIPWYILAGIGWIETQHGTLKGSDGKLAPGVRWGTENFAGAGGPMQFLAPTWKGVGPVDGNHDGQVSRWDPADAIFTAAKLLKVHILGKDADPKILKSRILTTGELRSSIFSYNHSQIYVNDVITAANQYAKKYALGSPNYADKGCTSTGLSGIGGGSLGGKMAAFAAKYTMRNKDAPPVQDRVDSVPIPYVWGGESLSEGGFDCSGLVVFTVKTVTGNKIKIPRTSQSMWNSNIGTKITNLDRLLPGDLVFFHMNGEKGKSGPAHVGIYYGPYNGKRWVVEAPHSGAFVRFNTLDEMSKMGYVGAIRIAQSPSVHALAPLGAESSAAV</sequence>
<proteinExistence type="inferred from homology"/>
<feature type="transmembrane region" description="Helical" evidence="5">
    <location>
        <begin position="40"/>
        <end position="66"/>
    </location>
</feature>
<dbReference type="RefSeq" id="WP_151599976.1">
    <property type="nucleotide sequence ID" value="NZ_WBMS02000062.1"/>
</dbReference>
<dbReference type="GO" id="GO:0006508">
    <property type="term" value="P:proteolysis"/>
    <property type="evidence" value="ECO:0007669"/>
    <property type="project" value="UniProtKB-KW"/>
</dbReference>
<dbReference type="Proteomes" id="UP000462055">
    <property type="component" value="Unassembled WGS sequence"/>
</dbReference>
<keyword evidence="5" id="KW-0812">Transmembrane</keyword>
<comment type="caution">
    <text evidence="7">The sequence shown here is derived from an EMBL/GenBank/DDBJ whole genome shotgun (WGS) entry which is preliminary data.</text>
</comment>
<organism evidence="7 8">
    <name type="scientific">Actinomadura physcomitrii</name>
    <dbReference type="NCBI Taxonomy" id="2650748"/>
    <lineage>
        <taxon>Bacteria</taxon>
        <taxon>Bacillati</taxon>
        <taxon>Actinomycetota</taxon>
        <taxon>Actinomycetes</taxon>
        <taxon>Streptosporangiales</taxon>
        <taxon>Thermomonosporaceae</taxon>
        <taxon>Actinomadura</taxon>
    </lineage>
</organism>